<reference evidence="1 2" key="1">
    <citation type="submission" date="2016-11" db="EMBL/GenBank/DDBJ databases">
        <authorList>
            <consortium name="Pathogen Informatics"/>
        </authorList>
    </citation>
    <scope>NUCLEOTIDE SEQUENCE [LARGE SCALE GENOMIC DNA]</scope>
    <source>
        <strain evidence="1 2">104</strain>
    </source>
</reference>
<organism evidence="1 2">
    <name type="scientific">Mycobacteroides abscessus subsp. abscessus</name>
    <dbReference type="NCBI Taxonomy" id="1185650"/>
    <lineage>
        <taxon>Bacteria</taxon>
        <taxon>Bacillati</taxon>
        <taxon>Actinomycetota</taxon>
        <taxon>Actinomycetes</taxon>
        <taxon>Mycobacteriales</taxon>
        <taxon>Mycobacteriaceae</taxon>
        <taxon>Mycobacteroides</taxon>
        <taxon>Mycobacteroides abscessus</taxon>
    </lineage>
</organism>
<evidence type="ECO:0000313" key="1">
    <source>
        <dbReference type="EMBL" id="SIB00973.1"/>
    </source>
</evidence>
<evidence type="ECO:0000313" key="2">
    <source>
        <dbReference type="Proteomes" id="UP000185210"/>
    </source>
</evidence>
<dbReference type="RefSeq" id="WP_074245843.1">
    <property type="nucleotide sequence ID" value="NZ_FRYS01000015.1"/>
</dbReference>
<comment type="caution">
    <text evidence="1">The sequence shown here is derived from an EMBL/GenBank/DDBJ whole genome shotgun (WGS) entry which is preliminary data.</text>
</comment>
<proteinExistence type="predicted"/>
<protein>
    <submittedName>
        <fullName evidence="1">Uncharacterized protein</fullName>
    </submittedName>
</protein>
<accession>A0AB38CZC1</accession>
<sequence>MLTQFPHQKEFPQTLVVRAAFAPQAALTHSGLRMHSLSRALAPESLTDWGASAWIPLTDEHVWLAPLFRVAGDDDAVRAWADTHPAECAPMSLEALTHQLTDALGQGADIDHEELASSVRAAWEAAVTSYMLQVAEHRDDAELERIAASVVAMEETAAAYYDAGHDDLARDLRRLIHRTWGLDARTVAALAGALRPSEEAA</sequence>
<dbReference type="AlphaFoldDB" id="A0AB38CZC1"/>
<dbReference type="EMBL" id="FSHM01000003">
    <property type="protein sequence ID" value="SIB00973.1"/>
    <property type="molecule type" value="Genomic_DNA"/>
</dbReference>
<gene>
    <name evidence="1" type="ORF">SAMEA2070301_02702</name>
</gene>
<dbReference type="Proteomes" id="UP000185210">
    <property type="component" value="Unassembled WGS sequence"/>
</dbReference>
<name>A0AB38CZC1_9MYCO</name>